<gene>
    <name evidence="5" type="ORF">JOC48_002355</name>
</gene>
<organism evidence="5 6">
    <name type="scientific">Aquibacillus albus</name>
    <dbReference type="NCBI Taxonomy" id="1168171"/>
    <lineage>
        <taxon>Bacteria</taxon>
        <taxon>Bacillati</taxon>
        <taxon>Bacillota</taxon>
        <taxon>Bacilli</taxon>
        <taxon>Bacillales</taxon>
        <taxon>Bacillaceae</taxon>
        <taxon>Aquibacillus</taxon>
    </lineage>
</organism>
<dbReference type="CDD" id="cd01392">
    <property type="entry name" value="HTH_LacI"/>
    <property type="match status" value="1"/>
</dbReference>
<protein>
    <submittedName>
        <fullName evidence="5">DNA-binding LacI/PurR family transcriptional regulator</fullName>
    </submittedName>
</protein>
<dbReference type="RefSeq" id="WP_204499833.1">
    <property type="nucleotide sequence ID" value="NZ_JAFBDR010000012.1"/>
</dbReference>
<dbReference type="EMBL" id="JAFBDR010000012">
    <property type="protein sequence ID" value="MBM7571854.1"/>
    <property type="molecule type" value="Genomic_DNA"/>
</dbReference>
<keyword evidence="3" id="KW-0804">Transcription</keyword>
<evidence type="ECO:0000256" key="3">
    <source>
        <dbReference type="ARBA" id="ARBA00023163"/>
    </source>
</evidence>
<name>A0ABS2N138_9BACI</name>
<dbReference type="SUPFAM" id="SSF47413">
    <property type="entry name" value="lambda repressor-like DNA-binding domains"/>
    <property type="match status" value="1"/>
</dbReference>
<dbReference type="GO" id="GO:0003677">
    <property type="term" value="F:DNA binding"/>
    <property type="evidence" value="ECO:0007669"/>
    <property type="project" value="UniProtKB-KW"/>
</dbReference>
<dbReference type="PANTHER" id="PTHR30146">
    <property type="entry name" value="LACI-RELATED TRANSCRIPTIONAL REPRESSOR"/>
    <property type="match status" value="1"/>
</dbReference>
<dbReference type="Gene3D" id="3.40.50.2300">
    <property type="match status" value="2"/>
</dbReference>
<keyword evidence="1" id="KW-0805">Transcription regulation</keyword>
<keyword evidence="6" id="KW-1185">Reference proteome</keyword>
<dbReference type="CDD" id="cd06267">
    <property type="entry name" value="PBP1_LacI_sugar_binding-like"/>
    <property type="match status" value="1"/>
</dbReference>
<dbReference type="Pfam" id="PF13377">
    <property type="entry name" value="Peripla_BP_3"/>
    <property type="match status" value="1"/>
</dbReference>
<dbReference type="PROSITE" id="PS00356">
    <property type="entry name" value="HTH_LACI_1"/>
    <property type="match status" value="1"/>
</dbReference>
<dbReference type="SMART" id="SM00354">
    <property type="entry name" value="HTH_LACI"/>
    <property type="match status" value="1"/>
</dbReference>
<evidence type="ECO:0000313" key="5">
    <source>
        <dbReference type="EMBL" id="MBM7571854.1"/>
    </source>
</evidence>
<dbReference type="PANTHER" id="PTHR30146:SF150">
    <property type="entry name" value="ARABINOSE METABOLISM TRANSCRIPTIONAL REPRESSOR"/>
    <property type="match status" value="1"/>
</dbReference>
<dbReference type="InterPro" id="IPR010982">
    <property type="entry name" value="Lambda_DNA-bd_dom_sf"/>
</dbReference>
<dbReference type="Gene3D" id="1.10.260.40">
    <property type="entry name" value="lambda repressor-like DNA-binding domains"/>
    <property type="match status" value="1"/>
</dbReference>
<proteinExistence type="predicted"/>
<dbReference type="InterPro" id="IPR028082">
    <property type="entry name" value="Peripla_BP_I"/>
</dbReference>
<evidence type="ECO:0000313" key="6">
    <source>
        <dbReference type="Proteomes" id="UP001296943"/>
    </source>
</evidence>
<dbReference type="Proteomes" id="UP001296943">
    <property type="component" value="Unassembled WGS sequence"/>
</dbReference>
<dbReference type="Pfam" id="PF00356">
    <property type="entry name" value="LacI"/>
    <property type="match status" value="1"/>
</dbReference>
<reference evidence="5 6" key="1">
    <citation type="submission" date="2021-01" db="EMBL/GenBank/DDBJ databases">
        <title>Genomic Encyclopedia of Type Strains, Phase IV (KMG-IV): sequencing the most valuable type-strain genomes for metagenomic binning, comparative biology and taxonomic classification.</title>
        <authorList>
            <person name="Goeker M."/>
        </authorList>
    </citation>
    <scope>NUCLEOTIDE SEQUENCE [LARGE SCALE GENOMIC DNA]</scope>
    <source>
        <strain evidence="5 6">DSM 23711</strain>
    </source>
</reference>
<comment type="caution">
    <text evidence="5">The sequence shown here is derived from an EMBL/GenBank/DDBJ whole genome shotgun (WGS) entry which is preliminary data.</text>
</comment>
<evidence type="ECO:0000259" key="4">
    <source>
        <dbReference type="PROSITE" id="PS50932"/>
    </source>
</evidence>
<evidence type="ECO:0000256" key="1">
    <source>
        <dbReference type="ARBA" id="ARBA00023015"/>
    </source>
</evidence>
<dbReference type="SUPFAM" id="SSF53822">
    <property type="entry name" value="Periplasmic binding protein-like I"/>
    <property type="match status" value="1"/>
</dbReference>
<dbReference type="PROSITE" id="PS50932">
    <property type="entry name" value="HTH_LACI_2"/>
    <property type="match status" value="1"/>
</dbReference>
<dbReference type="InterPro" id="IPR000843">
    <property type="entry name" value="HTH_LacI"/>
</dbReference>
<feature type="domain" description="HTH lacI-type" evidence="4">
    <location>
        <begin position="6"/>
        <end position="60"/>
    </location>
</feature>
<sequence length="346" mass="38771">MKKKSITIYDIAREAKVSSATVSRVLAGNYPVKEETRKRVASIIDKYGFQPNAVARSLTKRETRMIGFVLPDITNPFFSQVFIEVEKYALTKGYALLLCNSMNDSEMESKHLKLLAERQVEGIIIMGGRINKSAPDRVEVNELSEIMNSLPVLMINGKIEGLDCYSIRTDEAKGIELIINYLVSIGHEKIALLGGIEGITTTDIKVEAYKSLISRHHLPFVPGWQIYSGFDISSGEQAMDKLLRNNKQDLPTAVIGINDMVVIGALRECGRRKIDLNEFSFVGFDNTNLAEISNPQLTTVSHQYSEIGRKAVDLLLNSKNEKHKNKDVEINPKLEIRDSCYEMIGN</sequence>
<dbReference type="InterPro" id="IPR046335">
    <property type="entry name" value="LacI/GalR-like_sensor"/>
</dbReference>
<accession>A0ABS2N138</accession>
<keyword evidence="2 5" id="KW-0238">DNA-binding</keyword>
<evidence type="ECO:0000256" key="2">
    <source>
        <dbReference type="ARBA" id="ARBA00023125"/>
    </source>
</evidence>